<protein>
    <recommendedName>
        <fullName evidence="2">Histamine H2 receptor</fullName>
    </recommendedName>
    <alternativeName>
        <fullName evidence="14">Gastric receptor I</fullName>
    </alternativeName>
</protein>
<evidence type="ECO:0000256" key="8">
    <source>
        <dbReference type="ARBA" id="ARBA00023139"/>
    </source>
</evidence>
<dbReference type="PANTHER" id="PTHR24247">
    <property type="entry name" value="5-HYDROXYTRYPTAMINE RECEPTOR"/>
    <property type="match status" value="1"/>
</dbReference>
<evidence type="ECO:0000313" key="19">
    <source>
        <dbReference type="Proteomes" id="UP000694423"/>
    </source>
</evidence>
<name>A0A8C4JE53_DRONO</name>
<dbReference type="OrthoDB" id="5951059at2759"/>
<evidence type="ECO:0000256" key="15">
    <source>
        <dbReference type="RuleBase" id="RU000688"/>
    </source>
</evidence>
<feature type="transmembrane region" description="Helical" evidence="16">
    <location>
        <begin position="240"/>
        <end position="260"/>
    </location>
</feature>
<evidence type="ECO:0000313" key="18">
    <source>
        <dbReference type="Ensembl" id="ENSDNVP00000006655.1"/>
    </source>
</evidence>
<dbReference type="GO" id="GO:0045202">
    <property type="term" value="C:synapse"/>
    <property type="evidence" value="ECO:0007669"/>
    <property type="project" value="GOC"/>
</dbReference>
<evidence type="ECO:0000259" key="17">
    <source>
        <dbReference type="PROSITE" id="PS50262"/>
    </source>
</evidence>
<dbReference type="GO" id="GO:0004993">
    <property type="term" value="F:G protein-coupled serotonin receptor activity"/>
    <property type="evidence" value="ECO:0007669"/>
    <property type="project" value="TreeGrafter"/>
</dbReference>
<keyword evidence="8" id="KW-0564">Palmitate</keyword>
<keyword evidence="5 16" id="KW-1133">Transmembrane helix</keyword>
<gene>
    <name evidence="18" type="primary">HRH2</name>
</gene>
<evidence type="ECO:0000256" key="13">
    <source>
        <dbReference type="ARBA" id="ARBA00023288"/>
    </source>
</evidence>
<keyword evidence="4 15" id="KW-0812">Transmembrane</keyword>
<evidence type="ECO:0000256" key="9">
    <source>
        <dbReference type="ARBA" id="ARBA00023157"/>
    </source>
</evidence>
<evidence type="ECO:0000256" key="1">
    <source>
        <dbReference type="ARBA" id="ARBA00004651"/>
    </source>
</evidence>
<evidence type="ECO:0000256" key="10">
    <source>
        <dbReference type="ARBA" id="ARBA00023170"/>
    </source>
</evidence>
<dbReference type="GO" id="GO:0005886">
    <property type="term" value="C:plasma membrane"/>
    <property type="evidence" value="ECO:0007669"/>
    <property type="project" value="UniProtKB-SubCell"/>
</dbReference>
<dbReference type="SUPFAM" id="SSF81321">
    <property type="entry name" value="Family A G protein-coupled receptor-like"/>
    <property type="match status" value="1"/>
</dbReference>
<feature type="transmembrane region" description="Helical" evidence="16">
    <location>
        <begin position="56"/>
        <end position="79"/>
    </location>
</feature>
<dbReference type="InterPro" id="IPR000503">
    <property type="entry name" value="Histamine_H2_rcpt"/>
</dbReference>
<keyword evidence="13" id="KW-0449">Lipoprotein</keyword>
<reference evidence="18" key="1">
    <citation type="submission" date="2025-08" db="UniProtKB">
        <authorList>
            <consortium name="Ensembl"/>
        </authorList>
    </citation>
    <scope>IDENTIFICATION</scope>
</reference>
<keyword evidence="6 15" id="KW-0297">G-protein coupled receptor</keyword>
<feature type="transmembrane region" description="Helical" evidence="16">
    <location>
        <begin position="192"/>
        <end position="209"/>
    </location>
</feature>
<dbReference type="PRINTS" id="PR00531">
    <property type="entry name" value="HISTAMINEH2R"/>
</dbReference>
<dbReference type="GO" id="GO:0004969">
    <property type="term" value="F:histamine receptor activity"/>
    <property type="evidence" value="ECO:0007669"/>
    <property type="project" value="InterPro"/>
</dbReference>
<evidence type="ECO:0000256" key="16">
    <source>
        <dbReference type="SAM" id="Phobius"/>
    </source>
</evidence>
<accession>A0A8C4JE53</accession>
<keyword evidence="19" id="KW-1185">Reference proteome</keyword>
<comment type="similarity">
    <text evidence="15">Belongs to the G-protein coupled receptor 1 family.</text>
</comment>
<keyword evidence="3" id="KW-1003">Cell membrane</keyword>
<evidence type="ECO:0000256" key="11">
    <source>
        <dbReference type="ARBA" id="ARBA00023180"/>
    </source>
</evidence>
<dbReference type="PANTHER" id="PTHR24247:SF278">
    <property type="entry name" value="HISTAMINE H2 RECEPTOR"/>
    <property type="match status" value="1"/>
</dbReference>
<feature type="transmembrane region" description="Helical" evidence="16">
    <location>
        <begin position="280"/>
        <end position="299"/>
    </location>
</feature>
<dbReference type="InterPro" id="IPR017452">
    <property type="entry name" value="GPCR_Rhodpsn_7TM"/>
</dbReference>
<dbReference type="GO" id="GO:0030425">
    <property type="term" value="C:dendrite"/>
    <property type="evidence" value="ECO:0007669"/>
    <property type="project" value="TreeGrafter"/>
</dbReference>
<dbReference type="GO" id="GO:0030594">
    <property type="term" value="F:neurotransmitter receptor activity"/>
    <property type="evidence" value="ECO:0007669"/>
    <property type="project" value="TreeGrafter"/>
</dbReference>
<keyword evidence="7 16" id="KW-0472">Membrane</keyword>
<dbReference type="Ensembl" id="ENSDNVT00000008026.1">
    <property type="protein sequence ID" value="ENSDNVP00000006655.1"/>
    <property type="gene ID" value="ENSDNVG00000004763.1"/>
</dbReference>
<feature type="transmembrane region" description="Helical" evidence="16">
    <location>
        <begin position="94"/>
        <end position="115"/>
    </location>
</feature>
<evidence type="ECO:0000256" key="5">
    <source>
        <dbReference type="ARBA" id="ARBA00022989"/>
    </source>
</evidence>
<dbReference type="FunFam" id="1.20.1070.10:FF:000121">
    <property type="entry name" value="Histamine H2 receptor"/>
    <property type="match status" value="1"/>
</dbReference>
<dbReference type="GO" id="GO:0007268">
    <property type="term" value="P:chemical synaptic transmission"/>
    <property type="evidence" value="ECO:0007669"/>
    <property type="project" value="TreeGrafter"/>
</dbReference>
<feature type="transmembrane region" description="Helical" evidence="16">
    <location>
        <begin position="136"/>
        <end position="159"/>
    </location>
</feature>
<evidence type="ECO:0000256" key="3">
    <source>
        <dbReference type="ARBA" id="ARBA00022475"/>
    </source>
</evidence>
<dbReference type="Proteomes" id="UP000694423">
    <property type="component" value="Unplaced"/>
</dbReference>
<sequence>MDPCHNLTSPPEPMEFHLQVLVGSFLAILIMFTLCGNIVVCLAVTFDRRLRSLTNCIIVSLAITDLLLSLLVLPFSAFYELTHEWPFGSTLCNIYISLDVMLCTASILNLLMISLDRYFAVTTPLRYSQLVTPSRVTVGLVIIWAVSLMVSFLPIHLGWNTDGTAVQNTASNCSKECKLEVNPVYGLVDSLLTFYIPLVIMCITYYRIFKIAREQAKRINHTWCCSSNTPMPPIVKEHKATVTLAVVLGAFIVCWFPYFTVFTYRGMWGDSSVKGTPMSIVLWLGYANSALNPILYGTLNRDFRVAYQHLLHCWKTGGPQGSCLPSLRKAQPRGRGCQQGPAGQESKPLRLEMRNGKGILLADGALESTGASP</sequence>
<dbReference type="GO" id="GO:0045907">
    <property type="term" value="P:positive regulation of vasoconstriction"/>
    <property type="evidence" value="ECO:0007669"/>
    <property type="project" value="InterPro"/>
</dbReference>
<dbReference type="PRINTS" id="PR00237">
    <property type="entry name" value="GPCRRHODOPSN"/>
</dbReference>
<evidence type="ECO:0000256" key="6">
    <source>
        <dbReference type="ARBA" id="ARBA00023040"/>
    </source>
</evidence>
<dbReference type="GO" id="GO:0007187">
    <property type="term" value="P:G protein-coupled receptor signaling pathway, coupled to cyclic nucleotide second messenger"/>
    <property type="evidence" value="ECO:0007669"/>
    <property type="project" value="TreeGrafter"/>
</dbReference>
<dbReference type="PROSITE" id="PS00237">
    <property type="entry name" value="G_PROTEIN_RECEP_F1_1"/>
    <property type="match status" value="1"/>
</dbReference>
<dbReference type="InterPro" id="IPR000276">
    <property type="entry name" value="GPCR_Rhodpsn"/>
</dbReference>
<feature type="transmembrane region" description="Helical" evidence="16">
    <location>
        <begin position="20"/>
        <end position="44"/>
    </location>
</feature>
<proteinExistence type="inferred from homology"/>
<comment type="subcellular location">
    <subcellularLocation>
        <location evidence="1">Cell membrane</location>
        <topology evidence="1">Multi-pass membrane protein</topology>
    </subcellularLocation>
</comment>
<feature type="domain" description="G-protein coupled receptors family 1 profile" evidence="17">
    <location>
        <begin position="36"/>
        <end position="296"/>
    </location>
</feature>
<organism evidence="18 19">
    <name type="scientific">Dromaius novaehollandiae</name>
    <name type="common">Emu</name>
    <dbReference type="NCBI Taxonomy" id="8790"/>
    <lineage>
        <taxon>Eukaryota</taxon>
        <taxon>Metazoa</taxon>
        <taxon>Chordata</taxon>
        <taxon>Craniata</taxon>
        <taxon>Vertebrata</taxon>
        <taxon>Euteleostomi</taxon>
        <taxon>Archelosauria</taxon>
        <taxon>Archosauria</taxon>
        <taxon>Dinosauria</taxon>
        <taxon>Saurischia</taxon>
        <taxon>Theropoda</taxon>
        <taxon>Coelurosauria</taxon>
        <taxon>Aves</taxon>
        <taxon>Palaeognathae</taxon>
        <taxon>Casuariiformes</taxon>
        <taxon>Dromaiidae</taxon>
        <taxon>Dromaius</taxon>
    </lineage>
</organism>
<dbReference type="GO" id="GO:0001696">
    <property type="term" value="P:gastric acid secretion"/>
    <property type="evidence" value="ECO:0007669"/>
    <property type="project" value="InterPro"/>
</dbReference>
<dbReference type="PROSITE" id="PS50262">
    <property type="entry name" value="G_PROTEIN_RECEP_F1_2"/>
    <property type="match status" value="1"/>
</dbReference>
<keyword evidence="12 15" id="KW-0807">Transducer</keyword>
<evidence type="ECO:0000256" key="7">
    <source>
        <dbReference type="ARBA" id="ARBA00023136"/>
    </source>
</evidence>
<dbReference type="AlphaFoldDB" id="A0A8C4JE53"/>
<evidence type="ECO:0000256" key="4">
    <source>
        <dbReference type="ARBA" id="ARBA00022692"/>
    </source>
</evidence>
<evidence type="ECO:0000256" key="12">
    <source>
        <dbReference type="ARBA" id="ARBA00023224"/>
    </source>
</evidence>
<evidence type="ECO:0000256" key="2">
    <source>
        <dbReference type="ARBA" id="ARBA00014565"/>
    </source>
</evidence>
<reference evidence="18" key="2">
    <citation type="submission" date="2025-09" db="UniProtKB">
        <authorList>
            <consortium name="Ensembl"/>
        </authorList>
    </citation>
    <scope>IDENTIFICATION</scope>
</reference>
<keyword evidence="11" id="KW-0325">Glycoprotein</keyword>
<dbReference type="SMART" id="SM01381">
    <property type="entry name" value="7TM_GPCR_Srsx"/>
    <property type="match status" value="1"/>
</dbReference>
<evidence type="ECO:0000256" key="14">
    <source>
        <dbReference type="ARBA" id="ARBA00031105"/>
    </source>
</evidence>
<dbReference type="Pfam" id="PF00001">
    <property type="entry name" value="7tm_1"/>
    <property type="match status" value="1"/>
</dbReference>
<dbReference type="Gene3D" id="1.20.1070.10">
    <property type="entry name" value="Rhodopsin 7-helix transmembrane proteins"/>
    <property type="match status" value="1"/>
</dbReference>
<keyword evidence="10 15" id="KW-0675">Receptor</keyword>
<keyword evidence="9" id="KW-1015">Disulfide bond</keyword>